<dbReference type="Proteomes" id="UP001501442">
    <property type="component" value="Unassembled WGS sequence"/>
</dbReference>
<proteinExistence type="predicted"/>
<name>A0ABP8URK3_9ACTN</name>
<sequence>MTTVRRVACGFLNRVPQVRILPGAPRPITKKAPLTSANAGRAGLRRVQSDAAEGHYASLSTGTARDDRCRVSRRQGQCEWISS</sequence>
<comment type="caution">
    <text evidence="1">The sequence shown here is derived from an EMBL/GenBank/DDBJ whole genome shotgun (WGS) entry which is preliminary data.</text>
</comment>
<keyword evidence="2" id="KW-1185">Reference proteome</keyword>
<organism evidence="1 2">
    <name type="scientific">Actinoallomurus vinaceus</name>
    <dbReference type="NCBI Taxonomy" id="1080074"/>
    <lineage>
        <taxon>Bacteria</taxon>
        <taxon>Bacillati</taxon>
        <taxon>Actinomycetota</taxon>
        <taxon>Actinomycetes</taxon>
        <taxon>Streptosporangiales</taxon>
        <taxon>Thermomonosporaceae</taxon>
        <taxon>Actinoallomurus</taxon>
    </lineage>
</organism>
<reference evidence="2" key="1">
    <citation type="journal article" date="2019" name="Int. J. Syst. Evol. Microbiol.">
        <title>The Global Catalogue of Microorganisms (GCM) 10K type strain sequencing project: providing services to taxonomists for standard genome sequencing and annotation.</title>
        <authorList>
            <consortium name="The Broad Institute Genomics Platform"/>
            <consortium name="The Broad Institute Genome Sequencing Center for Infectious Disease"/>
            <person name="Wu L."/>
            <person name="Ma J."/>
        </authorList>
    </citation>
    <scope>NUCLEOTIDE SEQUENCE [LARGE SCALE GENOMIC DNA]</scope>
    <source>
        <strain evidence="2">JCM 17939</strain>
    </source>
</reference>
<protein>
    <submittedName>
        <fullName evidence="1">Uncharacterized protein</fullName>
    </submittedName>
</protein>
<accession>A0ABP8URK3</accession>
<dbReference type="EMBL" id="BAABHK010000021">
    <property type="protein sequence ID" value="GAA4638189.1"/>
    <property type="molecule type" value="Genomic_DNA"/>
</dbReference>
<gene>
    <name evidence="1" type="ORF">GCM10023196_094930</name>
</gene>
<evidence type="ECO:0000313" key="1">
    <source>
        <dbReference type="EMBL" id="GAA4638189.1"/>
    </source>
</evidence>
<evidence type="ECO:0000313" key="2">
    <source>
        <dbReference type="Proteomes" id="UP001501442"/>
    </source>
</evidence>